<organism evidence="1 2">
    <name type="scientific">Melastoma candidum</name>
    <dbReference type="NCBI Taxonomy" id="119954"/>
    <lineage>
        <taxon>Eukaryota</taxon>
        <taxon>Viridiplantae</taxon>
        <taxon>Streptophyta</taxon>
        <taxon>Embryophyta</taxon>
        <taxon>Tracheophyta</taxon>
        <taxon>Spermatophyta</taxon>
        <taxon>Magnoliopsida</taxon>
        <taxon>eudicotyledons</taxon>
        <taxon>Gunneridae</taxon>
        <taxon>Pentapetalae</taxon>
        <taxon>rosids</taxon>
        <taxon>malvids</taxon>
        <taxon>Myrtales</taxon>
        <taxon>Melastomataceae</taxon>
        <taxon>Melastomatoideae</taxon>
        <taxon>Melastomateae</taxon>
        <taxon>Melastoma</taxon>
    </lineage>
</organism>
<name>A0ACB9MDW2_9MYRT</name>
<proteinExistence type="predicted"/>
<evidence type="ECO:0000313" key="1">
    <source>
        <dbReference type="EMBL" id="KAI4321136.1"/>
    </source>
</evidence>
<keyword evidence="2" id="KW-1185">Reference proteome</keyword>
<accession>A0ACB9MDW2</accession>
<reference evidence="2" key="1">
    <citation type="journal article" date="2023" name="Front. Plant Sci.">
        <title>Chromosomal-level genome assembly of Melastoma candidum provides insights into trichome evolution.</title>
        <authorList>
            <person name="Zhong Y."/>
            <person name="Wu W."/>
            <person name="Sun C."/>
            <person name="Zou P."/>
            <person name="Liu Y."/>
            <person name="Dai S."/>
            <person name="Zhou R."/>
        </authorList>
    </citation>
    <scope>NUCLEOTIDE SEQUENCE [LARGE SCALE GENOMIC DNA]</scope>
</reference>
<dbReference type="EMBL" id="CM042889">
    <property type="protein sequence ID" value="KAI4321136.1"/>
    <property type="molecule type" value="Genomic_DNA"/>
</dbReference>
<dbReference type="Proteomes" id="UP001057402">
    <property type="component" value="Chromosome 10"/>
</dbReference>
<evidence type="ECO:0000313" key="2">
    <source>
        <dbReference type="Proteomes" id="UP001057402"/>
    </source>
</evidence>
<protein>
    <submittedName>
        <fullName evidence="1">Uncharacterized protein</fullName>
    </submittedName>
</protein>
<comment type="caution">
    <text evidence="1">The sequence shown here is derived from an EMBL/GenBank/DDBJ whole genome shotgun (WGS) entry which is preliminary data.</text>
</comment>
<sequence length="313" mass="35166">MMRVWEAGLFLLLACSAHAEPVKGICNTKSSPAEIILGFPDDLCPLEAPRCPPGFAGVIEGDEVSLQRALAIVNGDRKAYVAVLFYASWCPFSRVLRPMFSILSSLFPSIRHFAIEESSVRPSILSKYGVHGFPTLFVMNSTLRDRYRGPRTLGSLVAFYYGFTGIRSSSLDILLEENNDFSKYERHDKGEPEICPFWWARSPENLLHHETYLTLAAAFVLLRLLYFLYPTLFACAQWVWRRRITNMSVLSLFEQFPMYLKQAIHLFKSLDDPCKKSNLQEGARNAGVWASKSLATVAIGEASSSRSTCLGAQ</sequence>
<gene>
    <name evidence="1" type="ORF">MLD38_034557</name>
</gene>